<name>A0A4S8IAK3_MUSBA</name>
<comment type="caution">
    <text evidence="4">The sequence shown here is derived from an EMBL/GenBank/DDBJ whole genome shotgun (WGS) entry which is preliminary data.</text>
</comment>
<comment type="similarity">
    <text evidence="1">Belongs to the LOB domain-containing protein family.</text>
</comment>
<dbReference type="EMBL" id="PYDT01000011">
    <property type="protein sequence ID" value="THU45078.1"/>
    <property type="molecule type" value="Genomic_DNA"/>
</dbReference>
<gene>
    <name evidence="4" type="ORF">C4D60_Mb02t14080</name>
</gene>
<dbReference type="Proteomes" id="UP000317650">
    <property type="component" value="Chromosome 2"/>
</dbReference>
<keyword evidence="2" id="KW-0175">Coiled coil</keyword>
<accession>A0A4S8IAK3</accession>
<reference evidence="4 5" key="1">
    <citation type="journal article" date="2019" name="Nat. Plants">
        <title>Genome sequencing of Musa balbisiana reveals subgenome evolution and function divergence in polyploid bananas.</title>
        <authorList>
            <person name="Yao X."/>
        </authorList>
    </citation>
    <scope>NUCLEOTIDE SEQUENCE [LARGE SCALE GENOMIC DNA]</scope>
    <source>
        <strain evidence="5">cv. DH-PKW</strain>
        <tissue evidence="4">Leaves</tissue>
    </source>
</reference>
<dbReference type="AlphaFoldDB" id="A0A4S8IAK3"/>
<evidence type="ECO:0000256" key="2">
    <source>
        <dbReference type="SAM" id="Coils"/>
    </source>
</evidence>
<dbReference type="Pfam" id="PF03195">
    <property type="entry name" value="LOB"/>
    <property type="match status" value="1"/>
</dbReference>
<evidence type="ECO:0000313" key="4">
    <source>
        <dbReference type="EMBL" id="THU45078.1"/>
    </source>
</evidence>
<evidence type="ECO:0000256" key="1">
    <source>
        <dbReference type="ARBA" id="ARBA00005474"/>
    </source>
</evidence>
<keyword evidence="5" id="KW-1185">Reference proteome</keyword>
<dbReference type="InterPro" id="IPR004883">
    <property type="entry name" value="LOB"/>
</dbReference>
<protein>
    <recommendedName>
        <fullName evidence="3">LOB domain-containing protein</fullName>
    </recommendedName>
</protein>
<sequence>MSTTNCAQHKQHYMSTNIFDFALLGPYPTILKLQEWFLTRVLKGSWSSGYHPEVGKHRKDDRGREKEQHGFAMRGMQALAATVHTGHRGDAVSSLVYEANARVRDPVYGCVAAISSLHRQIQALQAQLAVAHAQMAHLRTQNAAYLDRVGLGHGQISMGGAGCSTSTGSSSSLSPKHHTLDMVALDQPGSSQPPVW</sequence>
<dbReference type="PANTHER" id="PTHR31301">
    <property type="entry name" value="LOB DOMAIN-CONTAINING PROTEIN 4-RELATED"/>
    <property type="match status" value="1"/>
</dbReference>
<feature type="domain" description="LOB" evidence="3">
    <location>
        <begin position="71"/>
        <end position="132"/>
    </location>
</feature>
<dbReference type="PANTHER" id="PTHR31301:SF58">
    <property type="entry name" value="LOB DOMAIN-CONTAINING PROTEIN 3"/>
    <property type="match status" value="1"/>
</dbReference>
<evidence type="ECO:0000313" key="5">
    <source>
        <dbReference type="Proteomes" id="UP000317650"/>
    </source>
</evidence>
<proteinExistence type="inferred from homology"/>
<feature type="coiled-coil region" evidence="2">
    <location>
        <begin position="114"/>
        <end position="141"/>
    </location>
</feature>
<evidence type="ECO:0000259" key="3">
    <source>
        <dbReference type="Pfam" id="PF03195"/>
    </source>
</evidence>
<organism evidence="4 5">
    <name type="scientific">Musa balbisiana</name>
    <name type="common">Banana</name>
    <dbReference type="NCBI Taxonomy" id="52838"/>
    <lineage>
        <taxon>Eukaryota</taxon>
        <taxon>Viridiplantae</taxon>
        <taxon>Streptophyta</taxon>
        <taxon>Embryophyta</taxon>
        <taxon>Tracheophyta</taxon>
        <taxon>Spermatophyta</taxon>
        <taxon>Magnoliopsida</taxon>
        <taxon>Liliopsida</taxon>
        <taxon>Zingiberales</taxon>
        <taxon>Musaceae</taxon>
        <taxon>Musa</taxon>
    </lineage>
</organism>